<accession>A0ABD3SHM1</accession>
<feature type="region of interest" description="Disordered" evidence="1">
    <location>
        <begin position="182"/>
        <end position="240"/>
    </location>
</feature>
<evidence type="ECO:0000256" key="1">
    <source>
        <dbReference type="SAM" id="MobiDB-lite"/>
    </source>
</evidence>
<reference evidence="2 3" key="1">
    <citation type="submission" date="2024-10" db="EMBL/GenBank/DDBJ databases">
        <title>Updated reference genomes for cyclostephanoid diatoms.</title>
        <authorList>
            <person name="Roberts W.R."/>
            <person name="Alverson A.J."/>
        </authorList>
    </citation>
    <scope>NUCLEOTIDE SEQUENCE [LARGE SCALE GENOMIC DNA]</scope>
    <source>
        <strain evidence="2 3">AJA228-03</strain>
    </source>
</reference>
<feature type="region of interest" description="Disordered" evidence="1">
    <location>
        <begin position="284"/>
        <end position="308"/>
    </location>
</feature>
<name>A0ABD3SHM1_9STRA</name>
<sequence>MPTLKRITATPPLRESPLTSSIRRNDDDNDERFSQAPDDGGATRNIIAARHDSIPYASPQLLSIARAVGNSRKDHRAFPSHLLRDVYHDDGRDDDDGGDAALDVVAVILSATTSTTGDGDDVVRLLVSDGSLPRGRCARVIANAPTALLLPSSISAATGLRPGDVMRWNRLEVRRVYDDYDDYDDYNGRDGRTTTSTSGPGRRNRGPRYGVTRRGDDASEDDDDDESDIDGNDNSHHHRPSLSVACDLSISWRDLEAGPTVARLCRIVPFHSSSSAFDDALDSIANRPRPQQPPQTAEEDRDGRRNRRRDGDCFDLLWEEMVPPSMETPRDVVVGLARWYCANARPHFSKPTATPPANRPCRRRNLRDITAPNMLSHVVVKVLRCERTNSTAHGTAKNHVAVTHVTLSDGFGSDDILGMVSTSSLGGRRGLLPGSVPSIPGSISSVLLRSMEDGSRVLLTHALSRTLTGGGGGVSSHDRGSLILVPTAETTASIIAPDHPYYVHETNTQRRGDDRSARQLFSAMSPQHCLSCRVMVVEAPLMDIIVDGVCASFIEGAHWQSFVTAVHHWATRDGGQRERHVDVVNL</sequence>
<comment type="caution">
    <text evidence="2">The sequence shown here is derived from an EMBL/GenBank/DDBJ whole genome shotgun (WGS) entry which is preliminary data.</text>
</comment>
<feature type="region of interest" description="Disordered" evidence="1">
    <location>
        <begin position="1"/>
        <end position="42"/>
    </location>
</feature>
<feature type="compositionally biased region" description="Acidic residues" evidence="1">
    <location>
        <begin position="218"/>
        <end position="231"/>
    </location>
</feature>
<organism evidence="2 3">
    <name type="scientific">Cyclostephanos tholiformis</name>
    <dbReference type="NCBI Taxonomy" id="382380"/>
    <lineage>
        <taxon>Eukaryota</taxon>
        <taxon>Sar</taxon>
        <taxon>Stramenopiles</taxon>
        <taxon>Ochrophyta</taxon>
        <taxon>Bacillariophyta</taxon>
        <taxon>Coscinodiscophyceae</taxon>
        <taxon>Thalassiosirophycidae</taxon>
        <taxon>Stephanodiscales</taxon>
        <taxon>Stephanodiscaceae</taxon>
        <taxon>Cyclostephanos</taxon>
    </lineage>
</organism>
<evidence type="ECO:0000313" key="3">
    <source>
        <dbReference type="Proteomes" id="UP001530377"/>
    </source>
</evidence>
<gene>
    <name evidence="2" type="ORF">ACHAXA_004112</name>
</gene>
<dbReference type="EMBL" id="JALLPB020000028">
    <property type="protein sequence ID" value="KAL3823840.1"/>
    <property type="molecule type" value="Genomic_DNA"/>
</dbReference>
<protein>
    <submittedName>
        <fullName evidence="2">Uncharacterized protein</fullName>
    </submittedName>
</protein>
<dbReference type="AlphaFoldDB" id="A0ABD3SHM1"/>
<proteinExistence type="predicted"/>
<keyword evidence="3" id="KW-1185">Reference proteome</keyword>
<dbReference type="Proteomes" id="UP001530377">
    <property type="component" value="Unassembled WGS sequence"/>
</dbReference>
<evidence type="ECO:0000313" key="2">
    <source>
        <dbReference type="EMBL" id="KAL3823840.1"/>
    </source>
</evidence>